<gene>
    <name evidence="1" type="ORF">CPB83DRAFT_844988</name>
</gene>
<reference evidence="1" key="1">
    <citation type="submission" date="2020-11" db="EMBL/GenBank/DDBJ databases">
        <authorList>
            <consortium name="DOE Joint Genome Institute"/>
            <person name="Ahrendt S."/>
            <person name="Riley R."/>
            <person name="Andreopoulos W."/>
            <person name="Labutti K."/>
            <person name="Pangilinan J."/>
            <person name="Ruiz-Duenas F.J."/>
            <person name="Barrasa J.M."/>
            <person name="Sanchez-Garcia M."/>
            <person name="Camarero S."/>
            <person name="Miyauchi S."/>
            <person name="Serrano A."/>
            <person name="Linde D."/>
            <person name="Babiker R."/>
            <person name="Drula E."/>
            <person name="Ayuso-Fernandez I."/>
            <person name="Pacheco R."/>
            <person name="Padilla G."/>
            <person name="Ferreira P."/>
            <person name="Barriuso J."/>
            <person name="Kellner H."/>
            <person name="Castanera R."/>
            <person name="Alfaro M."/>
            <person name="Ramirez L."/>
            <person name="Pisabarro A.G."/>
            <person name="Kuo A."/>
            <person name="Tritt A."/>
            <person name="Lipzen A."/>
            <person name="He G."/>
            <person name="Yan M."/>
            <person name="Ng V."/>
            <person name="Cullen D."/>
            <person name="Martin F."/>
            <person name="Rosso M.-N."/>
            <person name="Henrissat B."/>
            <person name="Hibbett D."/>
            <person name="Martinez A.T."/>
            <person name="Grigoriev I.V."/>
        </authorList>
    </citation>
    <scope>NUCLEOTIDE SEQUENCE</scope>
    <source>
        <strain evidence="1">CBS 506.95</strain>
    </source>
</reference>
<keyword evidence="2" id="KW-1185">Reference proteome</keyword>
<evidence type="ECO:0000313" key="2">
    <source>
        <dbReference type="Proteomes" id="UP000807306"/>
    </source>
</evidence>
<dbReference type="EMBL" id="MU157827">
    <property type="protein sequence ID" value="KAF9534030.1"/>
    <property type="molecule type" value="Genomic_DNA"/>
</dbReference>
<sequence length="142" mass="15769">MSAATTEALVLKLIAILNEHKFLDALSLATPSATWWNSGVKEQNPLAGTRSSEERMKAILAIPDVRDGIVIEVISIVVDEKGEKAAMEVLAKIKESDGSYQYRNEIFMAFEVKEGKIDSVREFMDYYPVEKYLKGKNAPAGE</sequence>
<accession>A0A9P6ERE5</accession>
<dbReference type="OrthoDB" id="4646138at2759"/>
<dbReference type="Gene3D" id="3.10.450.50">
    <property type="match status" value="1"/>
</dbReference>
<name>A0A9P6ERE5_9AGAR</name>
<comment type="caution">
    <text evidence="1">The sequence shown here is derived from an EMBL/GenBank/DDBJ whole genome shotgun (WGS) entry which is preliminary data.</text>
</comment>
<dbReference type="SUPFAM" id="SSF54427">
    <property type="entry name" value="NTF2-like"/>
    <property type="match status" value="1"/>
</dbReference>
<dbReference type="Proteomes" id="UP000807306">
    <property type="component" value="Unassembled WGS sequence"/>
</dbReference>
<dbReference type="AlphaFoldDB" id="A0A9P6ERE5"/>
<organism evidence="1 2">
    <name type="scientific">Crepidotus variabilis</name>
    <dbReference type="NCBI Taxonomy" id="179855"/>
    <lineage>
        <taxon>Eukaryota</taxon>
        <taxon>Fungi</taxon>
        <taxon>Dikarya</taxon>
        <taxon>Basidiomycota</taxon>
        <taxon>Agaricomycotina</taxon>
        <taxon>Agaricomycetes</taxon>
        <taxon>Agaricomycetidae</taxon>
        <taxon>Agaricales</taxon>
        <taxon>Agaricineae</taxon>
        <taxon>Crepidotaceae</taxon>
        <taxon>Crepidotus</taxon>
    </lineage>
</organism>
<evidence type="ECO:0008006" key="3">
    <source>
        <dbReference type="Google" id="ProtNLM"/>
    </source>
</evidence>
<evidence type="ECO:0000313" key="1">
    <source>
        <dbReference type="EMBL" id="KAF9534030.1"/>
    </source>
</evidence>
<dbReference type="InterPro" id="IPR032710">
    <property type="entry name" value="NTF2-like_dom_sf"/>
</dbReference>
<proteinExistence type="predicted"/>
<protein>
    <recommendedName>
        <fullName evidence="3">SnoaL-like domain-containing protein</fullName>
    </recommendedName>
</protein>